<keyword evidence="3" id="KW-1185">Reference proteome</keyword>
<dbReference type="PATRIC" id="fig|1167006.5.peg.3613"/>
<organism evidence="2 3">
    <name type="scientific">Desulfocapsa sulfexigens (strain DSM 10523 / SB164P1)</name>
    <dbReference type="NCBI Taxonomy" id="1167006"/>
    <lineage>
        <taxon>Bacteria</taxon>
        <taxon>Pseudomonadati</taxon>
        <taxon>Thermodesulfobacteriota</taxon>
        <taxon>Desulfobulbia</taxon>
        <taxon>Desulfobulbales</taxon>
        <taxon>Desulfocapsaceae</taxon>
        <taxon>Desulfocapsa</taxon>
    </lineage>
</organism>
<dbReference type="Gene3D" id="3.40.1280.10">
    <property type="match status" value="1"/>
</dbReference>
<sequence length="188" mass="20709">MKTNQSGLDIVLVHHPVVNKVGEIIGSAVTNLDIHDIARAGKTYGVDNYYIVTPYEDQHKLVAEILEHWDSGHGAKYNPARKEALELVTLADSLERVVEMVTEKRGHKPLLLSTSARTQEKTLSYTDVRARIRAKESLLLLFGTAHGLAPEVMETTDYCIPPVGANSGYNHLSVRSAVSIILDRLLGV</sequence>
<reference evidence="3" key="1">
    <citation type="journal article" date="2013" name="Stand. Genomic Sci.">
        <title>Complete genome sequence of Desulfocapsa sulfexigens, a marine deltaproteobacterium specialized in disproportionating inorganic sulfur compounds.</title>
        <authorList>
            <person name="Finster K.W."/>
            <person name="Kjeldsen K.U."/>
            <person name="Kube M."/>
            <person name="Reinhardt R."/>
            <person name="Mussmann M."/>
            <person name="Amann R."/>
            <person name="Schreiber L."/>
        </authorList>
    </citation>
    <scope>NUCLEOTIDE SEQUENCE [LARGE SCALE GENOMIC DNA]</scope>
    <source>
        <strain evidence="3">DSM 10523 / SB164P1</strain>
    </source>
</reference>
<dbReference type="InterPro" id="IPR029028">
    <property type="entry name" value="Alpha/beta_knot_MTases"/>
</dbReference>
<dbReference type="Proteomes" id="UP000011721">
    <property type="component" value="Chromosome"/>
</dbReference>
<proteinExistence type="predicted"/>
<dbReference type="RefSeq" id="WP_015405556.1">
    <property type="nucleotide sequence ID" value="NC_020304.1"/>
</dbReference>
<dbReference type="CDD" id="cd18085">
    <property type="entry name" value="TM1570-like"/>
    <property type="match status" value="1"/>
</dbReference>
<dbReference type="eggNOG" id="COG4752">
    <property type="taxonomic scope" value="Bacteria"/>
</dbReference>
<dbReference type="InterPro" id="IPR029026">
    <property type="entry name" value="tRNA_m1G_MTases_N"/>
</dbReference>
<dbReference type="EMBL" id="CP003985">
    <property type="protein sequence ID" value="AGF79874.1"/>
    <property type="molecule type" value="Genomic_DNA"/>
</dbReference>
<dbReference type="Pfam" id="PF09936">
    <property type="entry name" value="Methyltrn_RNA_4"/>
    <property type="match status" value="1"/>
</dbReference>
<gene>
    <name evidence="2" type="ordered locus">UWK_03357</name>
</gene>
<dbReference type="SUPFAM" id="SSF75217">
    <property type="entry name" value="alpha/beta knot"/>
    <property type="match status" value="1"/>
</dbReference>
<feature type="domain" description="tRNA (guanine-N(1)-)-methyltransferase C-terminal" evidence="1">
    <location>
        <begin position="8"/>
        <end position="187"/>
    </location>
</feature>
<evidence type="ECO:0000259" key="1">
    <source>
        <dbReference type="Pfam" id="PF09936"/>
    </source>
</evidence>
<protein>
    <recommendedName>
        <fullName evidence="1">tRNA (guanine-N(1)-)-methyltransferase C-terminal domain-containing protein</fullName>
    </recommendedName>
</protein>
<accession>M1NJW5</accession>
<dbReference type="InterPro" id="IPR019230">
    <property type="entry name" value="RNA_MeTrfase_C_dom"/>
</dbReference>
<dbReference type="HOGENOM" id="CLU_1414575_0_0_7"/>
<dbReference type="AlphaFoldDB" id="M1NJW5"/>
<name>M1NJW5_DESSD</name>
<dbReference type="KEGG" id="dsf:UWK_03357"/>
<evidence type="ECO:0000313" key="3">
    <source>
        <dbReference type="Proteomes" id="UP000011721"/>
    </source>
</evidence>
<dbReference type="OrthoDB" id="9794931at2"/>
<dbReference type="STRING" id="1167006.UWK_03357"/>
<evidence type="ECO:0000313" key="2">
    <source>
        <dbReference type="EMBL" id="AGF79874.1"/>
    </source>
</evidence>